<evidence type="ECO:0000313" key="3">
    <source>
        <dbReference type="Proteomes" id="UP001057498"/>
    </source>
</evidence>
<feature type="domain" description="Peptidase C14 caspase" evidence="1">
    <location>
        <begin position="3"/>
        <end position="279"/>
    </location>
</feature>
<sequence>MAKKALLVGINDYSPAGTGGPDLRGCVNDVRDVATTFSVMGIVPANPASMRILTDARATRANILAGLKWLVTGAKRGDTLVFHYSGHGSQVVDVGGDEPEAAPKKDETICPHDYATAGMLRDDDLRGVIAGLAAGANLDVILDSCHSGTGTRDMAALATMPDEQSVAYRYIEPPLDYGFFLEADPTLPSHGILKPTVNTEGAREAVVVAGLNHVLWAGCREYQTSAEANIGGAFRGVYTYCYCKVLRGAGVGITRARLDAQVSALIRSMGYAQVPQLEGTRASFAERVFT</sequence>
<name>A0ABN6PK88_9BURK</name>
<dbReference type="Gene3D" id="3.40.50.1460">
    <property type="match status" value="1"/>
</dbReference>
<dbReference type="SUPFAM" id="SSF52129">
    <property type="entry name" value="Caspase-like"/>
    <property type="match status" value="1"/>
</dbReference>
<keyword evidence="3" id="KW-1185">Reference proteome</keyword>
<evidence type="ECO:0000313" key="2">
    <source>
        <dbReference type="EMBL" id="BDI05601.1"/>
    </source>
</evidence>
<organism evidence="2 3">
    <name type="scientific">Sphaerotilus microaerophilus</name>
    <dbReference type="NCBI Taxonomy" id="2914710"/>
    <lineage>
        <taxon>Bacteria</taxon>
        <taxon>Pseudomonadati</taxon>
        <taxon>Pseudomonadota</taxon>
        <taxon>Betaproteobacteria</taxon>
        <taxon>Burkholderiales</taxon>
        <taxon>Sphaerotilaceae</taxon>
        <taxon>Sphaerotilus</taxon>
    </lineage>
</organism>
<evidence type="ECO:0000259" key="1">
    <source>
        <dbReference type="Pfam" id="PF00656"/>
    </source>
</evidence>
<gene>
    <name evidence="2" type="ORF">CATMQ487_25710</name>
</gene>
<dbReference type="RefSeq" id="WP_251973614.1">
    <property type="nucleotide sequence ID" value="NZ_AP025730.1"/>
</dbReference>
<protein>
    <recommendedName>
        <fullName evidence="1">Peptidase C14 caspase domain-containing protein</fullName>
    </recommendedName>
</protein>
<reference evidence="2" key="1">
    <citation type="submission" date="2022-04" db="EMBL/GenBank/DDBJ databases">
        <title>Whole genome sequence of Sphaerotilus sp. FB-5.</title>
        <authorList>
            <person name="Takeda M."/>
            <person name="Narihara S."/>
            <person name="Akimoto M."/>
            <person name="Akimoto R."/>
            <person name="Nishiyashiki S."/>
            <person name="Murakami T."/>
        </authorList>
    </citation>
    <scope>NUCLEOTIDE SEQUENCE</scope>
    <source>
        <strain evidence="2">FB-5</strain>
    </source>
</reference>
<dbReference type="InterPro" id="IPR029030">
    <property type="entry name" value="Caspase-like_dom_sf"/>
</dbReference>
<proteinExistence type="predicted"/>
<dbReference type="InterPro" id="IPR011600">
    <property type="entry name" value="Pept_C14_caspase"/>
</dbReference>
<accession>A0ABN6PK88</accession>
<dbReference type="InterPro" id="IPR050452">
    <property type="entry name" value="Metacaspase"/>
</dbReference>
<dbReference type="Pfam" id="PF00656">
    <property type="entry name" value="Peptidase_C14"/>
    <property type="match status" value="1"/>
</dbReference>
<dbReference type="Proteomes" id="UP001057498">
    <property type="component" value="Chromosome"/>
</dbReference>
<dbReference type="PANTHER" id="PTHR48104:SF30">
    <property type="entry name" value="METACASPASE-1"/>
    <property type="match status" value="1"/>
</dbReference>
<dbReference type="EMBL" id="AP025730">
    <property type="protein sequence ID" value="BDI05601.1"/>
    <property type="molecule type" value="Genomic_DNA"/>
</dbReference>
<dbReference type="PANTHER" id="PTHR48104">
    <property type="entry name" value="METACASPASE-4"/>
    <property type="match status" value="1"/>
</dbReference>